<organism evidence="3 4">
    <name type="scientific">Streptomyces cavernicola</name>
    <dbReference type="NCBI Taxonomy" id="3043613"/>
    <lineage>
        <taxon>Bacteria</taxon>
        <taxon>Bacillati</taxon>
        <taxon>Actinomycetota</taxon>
        <taxon>Actinomycetes</taxon>
        <taxon>Kitasatosporales</taxon>
        <taxon>Streptomycetaceae</taxon>
        <taxon>Streptomyces</taxon>
    </lineage>
</organism>
<dbReference type="InterPro" id="IPR003594">
    <property type="entry name" value="HATPase_dom"/>
</dbReference>
<dbReference type="PANTHER" id="PTHR35526:SF3">
    <property type="entry name" value="ANTI-SIGMA-F FACTOR RSBW"/>
    <property type="match status" value="1"/>
</dbReference>
<evidence type="ECO:0000313" key="3">
    <source>
        <dbReference type="EMBL" id="MDI3407905.1"/>
    </source>
</evidence>
<dbReference type="InterPro" id="IPR050267">
    <property type="entry name" value="Anti-sigma-factor_SerPK"/>
</dbReference>
<dbReference type="PANTHER" id="PTHR35526">
    <property type="entry name" value="ANTI-SIGMA-F FACTOR RSBW-RELATED"/>
    <property type="match status" value="1"/>
</dbReference>
<keyword evidence="1" id="KW-0723">Serine/threonine-protein kinase</keyword>
<dbReference type="SUPFAM" id="SSF55874">
    <property type="entry name" value="ATPase domain of HSP90 chaperone/DNA topoisomerase II/histidine kinase"/>
    <property type="match status" value="1"/>
</dbReference>
<accession>A0ABT6SIA4</accession>
<protein>
    <submittedName>
        <fullName evidence="3">ATP-binding protein</fullName>
    </submittedName>
</protein>
<keyword evidence="1" id="KW-0808">Transferase</keyword>
<sequence length="125" mass="13486">MFRRSRRAVPQARRFVRAVIAGRVPDDRLDDILLCTSELATNALQHTPAGRMFSVRVVAAGGALRVELHDAGDGTPQVREVAEDDDRGRGLLLVAVLADDWGISRRDGPGKSVWAAFRLAAAGGQ</sequence>
<dbReference type="CDD" id="cd16936">
    <property type="entry name" value="HATPase_RsbW-like"/>
    <property type="match status" value="1"/>
</dbReference>
<feature type="domain" description="Histidine kinase/HSP90-like ATPase" evidence="2">
    <location>
        <begin position="6"/>
        <end position="115"/>
    </location>
</feature>
<reference evidence="3 4" key="1">
    <citation type="submission" date="2023-05" db="EMBL/GenBank/DDBJ databases">
        <title>Draft genome sequence of Streptomyces sp. B-S-A6 isolated from a cave soil in Thailand.</title>
        <authorList>
            <person name="Chamroensaksri N."/>
            <person name="Muangham S."/>
        </authorList>
    </citation>
    <scope>NUCLEOTIDE SEQUENCE [LARGE SCALE GENOMIC DNA]</scope>
    <source>
        <strain evidence="3 4">B-S-A6</strain>
    </source>
</reference>
<dbReference type="Gene3D" id="3.30.565.10">
    <property type="entry name" value="Histidine kinase-like ATPase, C-terminal domain"/>
    <property type="match status" value="1"/>
</dbReference>
<name>A0ABT6SIA4_9ACTN</name>
<keyword evidence="3" id="KW-0547">Nucleotide-binding</keyword>
<dbReference type="Pfam" id="PF13581">
    <property type="entry name" value="HATPase_c_2"/>
    <property type="match status" value="1"/>
</dbReference>
<keyword evidence="3" id="KW-0067">ATP-binding</keyword>
<dbReference type="Proteomes" id="UP001223978">
    <property type="component" value="Unassembled WGS sequence"/>
</dbReference>
<proteinExistence type="predicted"/>
<evidence type="ECO:0000313" key="4">
    <source>
        <dbReference type="Proteomes" id="UP001223978"/>
    </source>
</evidence>
<gene>
    <name evidence="3" type="ORF">QIS96_29335</name>
</gene>
<comment type="caution">
    <text evidence="3">The sequence shown here is derived from an EMBL/GenBank/DDBJ whole genome shotgun (WGS) entry which is preliminary data.</text>
</comment>
<keyword evidence="1" id="KW-0418">Kinase</keyword>
<dbReference type="RefSeq" id="WP_282545860.1">
    <property type="nucleotide sequence ID" value="NZ_JASCIQ010000038.1"/>
</dbReference>
<dbReference type="GO" id="GO:0005524">
    <property type="term" value="F:ATP binding"/>
    <property type="evidence" value="ECO:0007669"/>
    <property type="project" value="UniProtKB-KW"/>
</dbReference>
<evidence type="ECO:0000259" key="2">
    <source>
        <dbReference type="Pfam" id="PF13581"/>
    </source>
</evidence>
<evidence type="ECO:0000256" key="1">
    <source>
        <dbReference type="ARBA" id="ARBA00022527"/>
    </source>
</evidence>
<keyword evidence="4" id="KW-1185">Reference proteome</keyword>
<dbReference type="InterPro" id="IPR036890">
    <property type="entry name" value="HATPase_C_sf"/>
</dbReference>
<dbReference type="EMBL" id="JASCIQ010000038">
    <property type="protein sequence ID" value="MDI3407905.1"/>
    <property type="molecule type" value="Genomic_DNA"/>
</dbReference>